<reference evidence="1" key="1">
    <citation type="submission" date="2011-04" db="EMBL/GenBank/DDBJ databases">
        <title>Evolution of plant cell wall degrading machinery underlies the functional diversity of forest fungi.</title>
        <authorList>
            <consortium name="US DOE Joint Genome Institute (JGI-PGF)"/>
            <person name="Eastwood D.C."/>
            <person name="Floudas D."/>
            <person name="Binder M."/>
            <person name="Majcherczyk A."/>
            <person name="Schneider P."/>
            <person name="Aerts A."/>
            <person name="Asiegbu F.O."/>
            <person name="Baker S.E."/>
            <person name="Barry K."/>
            <person name="Bendiksby M."/>
            <person name="Blumentritt M."/>
            <person name="Coutinho P.M."/>
            <person name="Cullen D."/>
            <person name="Cullen D."/>
            <person name="Gathman A."/>
            <person name="Goodell B."/>
            <person name="Henrissat B."/>
            <person name="Ihrmark K."/>
            <person name="Kauserud H."/>
            <person name="Kohler A."/>
            <person name="LaButti K."/>
            <person name="Lapidus A."/>
            <person name="Lavin J.L."/>
            <person name="Lee Y.-H."/>
            <person name="Lindquist E."/>
            <person name="Lilly W."/>
            <person name="Lucas S."/>
            <person name="Morin E."/>
            <person name="Murat C."/>
            <person name="Oguiza J.A."/>
            <person name="Park J."/>
            <person name="Pisabarro A.G."/>
            <person name="Riley R."/>
            <person name="Rosling A."/>
            <person name="Salamov A."/>
            <person name="Schmidt O."/>
            <person name="Schmutz J."/>
            <person name="Skrede I."/>
            <person name="Stenlid J."/>
            <person name="Wiebenga A."/>
            <person name="Xie X."/>
            <person name="Kues U."/>
            <person name="Hibbett D.S."/>
            <person name="Hoffmeister D."/>
            <person name="Hogberg N."/>
            <person name="Martin F."/>
            <person name="Grigoriev I.V."/>
            <person name="Watkinson S.C."/>
        </authorList>
    </citation>
    <scope>NUCLEOTIDE SEQUENCE</scope>
    <source>
        <strain evidence="1">S7.9</strain>
    </source>
</reference>
<gene>
    <name evidence="1" type="ORF">SERLADRAFT_470381</name>
</gene>
<dbReference type="GeneID" id="18819752"/>
<evidence type="ECO:0000313" key="1">
    <source>
        <dbReference type="EMBL" id="EGO23907.1"/>
    </source>
</evidence>
<dbReference type="RefSeq" id="XP_007319669.1">
    <property type="nucleotide sequence ID" value="XM_007319607.1"/>
</dbReference>
<dbReference type="EMBL" id="GL945435">
    <property type="protein sequence ID" value="EGO23907.1"/>
    <property type="molecule type" value="Genomic_DNA"/>
</dbReference>
<dbReference type="KEGG" id="sla:SERLADRAFT_470381"/>
<protein>
    <submittedName>
        <fullName evidence="1">Uncharacterized protein</fullName>
    </submittedName>
</protein>
<sequence>MPEPPPAQDGTTLDLVDNNGLTPLKLAHTMKASPPPASLGPIHVYLGSPSRVIWRETKKQVVGKAVNGSAYEIQPFSLRSILKTILVPPYDVHPLDADFRSS</sequence>
<dbReference type="HOGENOM" id="CLU_2279210_0_0_1"/>
<accession>F8NZ87</accession>
<proteinExistence type="predicted"/>
<organism>
    <name type="scientific">Serpula lacrymans var. lacrymans (strain S7.9)</name>
    <name type="common">Dry rot fungus</name>
    <dbReference type="NCBI Taxonomy" id="578457"/>
    <lineage>
        <taxon>Eukaryota</taxon>
        <taxon>Fungi</taxon>
        <taxon>Dikarya</taxon>
        <taxon>Basidiomycota</taxon>
        <taxon>Agaricomycotina</taxon>
        <taxon>Agaricomycetes</taxon>
        <taxon>Agaricomycetidae</taxon>
        <taxon>Boletales</taxon>
        <taxon>Coniophorineae</taxon>
        <taxon>Serpulaceae</taxon>
        <taxon>Serpula</taxon>
    </lineage>
</organism>
<dbReference type="AlphaFoldDB" id="F8NZ87"/>
<name>F8NZ87_SERL9</name>
<dbReference type="Proteomes" id="UP000008064">
    <property type="component" value="Unassembled WGS sequence"/>
</dbReference>